<dbReference type="RefSeq" id="WP_058733861.1">
    <property type="nucleotide sequence ID" value="NZ_LDTD01000086.1"/>
</dbReference>
<dbReference type="Proteomes" id="UP000072867">
    <property type="component" value="Unassembled WGS sequence"/>
</dbReference>
<evidence type="ECO:0000313" key="2">
    <source>
        <dbReference type="Proteomes" id="UP000072867"/>
    </source>
</evidence>
<gene>
    <name evidence="1" type="ORF">NS319_12295</name>
</gene>
<proteinExistence type="predicted"/>
<reference evidence="1 2" key="1">
    <citation type="journal article" date="2016" name="Front. Microbiol.">
        <title>Genomic Resource of Rice Seed Associated Bacteria.</title>
        <authorList>
            <person name="Midha S."/>
            <person name="Bansal K."/>
            <person name="Sharma S."/>
            <person name="Kumar N."/>
            <person name="Patil P.P."/>
            <person name="Chaudhry V."/>
            <person name="Patil P.B."/>
        </authorList>
    </citation>
    <scope>NUCLEOTIDE SEQUENCE [LARGE SCALE GENOMIC DNA]</scope>
    <source>
        <strain evidence="1 2">NS319</strain>
    </source>
</reference>
<evidence type="ECO:0000313" key="1">
    <source>
        <dbReference type="EMBL" id="KTT68810.1"/>
    </source>
</evidence>
<dbReference type="EMBL" id="LDTD01000086">
    <property type="protein sequence ID" value="KTT68810.1"/>
    <property type="molecule type" value="Genomic_DNA"/>
</dbReference>
<name>A0A147HVA5_9SPHN</name>
<comment type="caution">
    <text evidence="1">The sequence shown here is derived from an EMBL/GenBank/DDBJ whole genome shotgun (WGS) entry which is preliminary data.</text>
</comment>
<protein>
    <submittedName>
        <fullName evidence="1">Uncharacterized protein</fullName>
    </submittedName>
</protein>
<organism evidence="1 2">
    <name type="scientific">Sphingomonas sanguinis</name>
    <dbReference type="NCBI Taxonomy" id="33051"/>
    <lineage>
        <taxon>Bacteria</taxon>
        <taxon>Pseudomonadati</taxon>
        <taxon>Pseudomonadota</taxon>
        <taxon>Alphaproteobacteria</taxon>
        <taxon>Sphingomonadales</taxon>
        <taxon>Sphingomonadaceae</taxon>
        <taxon>Sphingomonas</taxon>
    </lineage>
</organism>
<accession>A0A147HVA5</accession>
<dbReference type="AlphaFoldDB" id="A0A147HVA5"/>
<sequence length="96" mass="10547">MAQFVGKLFNGDQVTLDGNQFLGCDFVDCTLRFMGAEGFEIDRDCTFAGQIGFELSQHARVIALNILQLMNSKELGPGIRQMLAKEVAKGPDAFDD</sequence>
<dbReference type="PATRIC" id="fig|33051.3.peg.3696"/>